<protein>
    <recommendedName>
        <fullName evidence="8">Protein sleepless</fullName>
    </recommendedName>
</protein>
<dbReference type="InterPro" id="IPR031424">
    <property type="entry name" value="QVR-like"/>
</dbReference>
<keyword evidence="3" id="KW-1133">Transmembrane helix</keyword>
<dbReference type="Proteomes" id="UP000663868">
    <property type="component" value="Unassembled WGS sequence"/>
</dbReference>
<dbReference type="PANTHER" id="PTHR33562">
    <property type="entry name" value="ATILLA, ISOFORM B-RELATED-RELATED"/>
    <property type="match status" value="1"/>
</dbReference>
<evidence type="ECO:0000256" key="3">
    <source>
        <dbReference type="SAM" id="Phobius"/>
    </source>
</evidence>
<keyword evidence="2" id="KW-0325">Glycoprotein</keyword>
<sequence>MQRLATGIAVLFLVILSFYSTNAINCYACLSATSPGCGQTFDKTNLNTTTFTLATNGSQLCAKIQLGNQYVRGPVDPSNCPNNGTGCYSATENGTLALACCCNTDLCNGVSSIQHQYFLLISAISVFIVIKNVFTI</sequence>
<gene>
    <name evidence="5" type="ORF">IZO911_LOCUS23926</name>
    <name evidence="6" type="ORF">KXQ929_LOCUS25906</name>
</gene>
<keyword evidence="3" id="KW-0812">Transmembrane</keyword>
<feature type="transmembrane region" description="Helical" evidence="3">
    <location>
        <begin position="117"/>
        <end position="134"/>
    </location>
</feature>
<dbReference type="EMBL" id="CAJNOE010000282">
    <property type="protein sequence ID" value="CAF1117106.1"/>
    <property type="molecule type" value="Genomic_DNA"/>
</dbReference>
<organism evidence="5 7">
    <name type="scientific">Adineta steineri</name>
    <dbReference type="NCBI Taxonomy" id="433720"/>
    <lineage>
        <taxon>Eukaryota</taxon>
        <taxon>Metazoa</taxon>
        <taxon>Spiralia</taxon>
        <taxon>Gnathifera</taxon>
        <taxon>Rotifera</taxon>
        <taxon>Eurotatoria</taxon>
        <taxon>Bdelloidea</taxon>
        <taxon>Adinetida</taxon>
        <taxon>Adinetidae</taxon>
        <taxon>Adineta</taxon>
    </lineage>
</organism>
<evidence type="ECO:0000256" key="1">
    <source>
        <dbReference type="ARBA" id="ARBA00022729"/>
    </source>
</evidence>
<comment type="caution">
    <text evidence="5">The sequence shown here is derived from an EMBL/GenBank/DDBJ whole genome shotgun (WGS) entry which is preliminary data.</text>
</comment>
<feature type="chain" id="PRO_5036225606" description="Protein sleepless" evidence="4">
    <location>
        <begin position="24"/>
        <end position="136"/>
    </location>
</feature>
<dbReference type="EMBL" id="CAJOBB010002290">
    <property type="protein sequence ID" value="CAF3956087.1"/>
    <property type="molecule type" value="Genomic_DNA"/>
</dbReference>
<dbReference type="GO" id="GO:0030431">
    <property type="term" value="P:sleep"/>
    <property type="evidence" value="ECO:0007669"/>
    <property type="project" value="InterPro"/>
</dbReference>
<dbReference type="Pfam" id="PF17064">
    <property type="entry name" value="QVR"/>
    <property type="match status" value="1"/>
</dbReference>
<reference evidence="5" key="1">
    <citation type="submission" date="2021-02" db="EMBL/GenBank/DDBJ databases">
        <authorList>
            <person name="Nowell W R."/>
        </authorList>
    </citation>
    <scope>NUCLEOTIDE SEQUENCE</scope>
</reference>
<proteinExistence type="predicted"/>
<accession>A0A814QBV6</accession>
<evidence type="ECO:0008006" key="8">
    <source>
        <dbReference type="Google" id="ProtNLM"/>
    </source>
</evidence>
<name>A0A814QBV6_9BILA</name>
<feature type="signal peptide" evidence="4">
    <location>
        <begin position="1"/>
        <end position="23"/>
    </location>
</feature>
<dbReference type="Proteomes" id="UP000663860">
    <property type="component" value="Unassembled WGS sequence"/>
</dbReference>
<evidence type="ECO:0000313" key="7">
    <source>
        <dbReference type="Proteomes" id="UP000663860"/>
    </source>
</evidence>
<dbReference type="GO" id="GO:0032222">
    <property type="term" value="P:regulation of synaptic transmission, cholinergic"/>
    <property type="evidence" value="ECO:0007669"/>
    <property type="project" value="InterPro"/>
</dbReference>
<evidence type="ECO:0000313" key="5">
    <source>
        <dbReference type="EMBL" id="CAF1117106.1"/>
    </source>
</evidence>
<dbReference type="InterPro" id="IPR050975">
    <property type="entry name" value="Sleep_regulator"/>
</dbReference>
<evidence type="ECO:0000256" key="4">
    <source>
        <dbReference type="SAM" id="SignalP"/>
    </source>
</evidence>
<keyword evidence="1 4" id="KW-0732">Signal</keyword>
<evidence type="ECO:0000256" key="2">
    <source>
        <dbReference type="ARBA" id="ARBA00023180"/>
    </source>
</evidence>
<dbReference type="AlphaFoldDB" id="A0A814QBV6"/>
<keyword evidence="3" id="KW-0472">Membrane</keyword>
<evidence type="ECO:0000313" key="6">
    <source>
        <dbReference type="EMBL" id="CAF3956087.1"/>
    </source>
</evidence>